<feature type="region of interest" description="Disordered" evidence="1">
    <location>
        <begin position="65"/>
        <end position="109"/>
    </location>
</feature>
<evidence type="ECO:0000256" key="1">
    <source>
        <dbReference type="SAM" id="MobiDB-lite"/>
    </source>
</evidence>
<reference evidence="2 3" key="1">
    <citation type="submission" date="2021-03" db="EMBL/GenBank/DDBJ databases">
        <title>Fibrella sp. HMF5405 genome sequencing and assembly.</title>
        <authorList>
            <person name="Kang H."/>
            <person name="Kim H."/>
            <person name="Bae S."/>
            <person name="Joh K."/>
        </authorList>
    </citation>
    <scope>NUCLEOTIDE SEQUENCE [LARGE SCALE GENOMIC DNA]</scope>
    <source>
        <strain evidence="2 3">HMF5405</strain>
    </source>
</reference>
<evidence type="ECO:0000313" key="2">
    <source>
        <dbReference type="EMBL" id="MBO0947289.1"/>
    </source>
</evidence>
<dbReference type="EMBL" id="JAFMYW010000001">
    <property type="protein sequence ID" value="MBO0947289.1"/>
    <property type="molecule type" value="Genomic_DNA"/>
</dbReference>
<accession>A0ABS3JBD4</accession>
<organism evidence="2 3">
    <name type="scientific">Fibrella forsythiae</name>
    <dbReference type="NCBI Taxonomy" id="2817061"/>
    <lineage>
        <taxon>Bacteria</taxon>
        <taxon>Pseudomonadati</taxon>
        <taxon>Bacteroidota</taxon>
        <taxon>Cytophagia</taxon>
        <taxon>Cytophagales</taxon>
        <taxon>Spirosomataceae</taxon>
        <taxon>Fibrella</taxon>
    </lineage>
</organism>
<feature type="compositionally biased region" description="Gly residues" evidence="1">
    <location>
        <begin position="81"/>
        <end position="94"/>
    </location>
</feature>
<comment type="caution">
    <text evidence="2">The sequence shown here is derived from an EMBL/GenBank/DDBJ whole genome shotgun (WGS) entry which is preliminary data.</text>
</comment>
<dbReference type="Proteomes" id="UP000664628">
    <property type="component" value="Unassembled WGS sequence"/>
</dbReference>
<feature type="compositionally biased region" description="Basic and acidic residues" evidence="1">
    <location>
        <begin position="66"/>
        <end position="80"/>
    </location>
</feature>
<dbReference type="RefSeq" id="WP_207327205.1">
    <property type="nucleotide sequence ID" value="NZ_JAFMYW010000001.1"/>
</dbReference>
<name>A0ABS3JBD4_9BACT</name>
<sequence>MFKDKILAQLRTRYAGKGLSEKAFNALADRIAKTVTEENQIEAGVADVEDSVNIIQSEADAARAAAKKEASGSAKQDEGGNGHGAQGQPAGGDGANANKQGKGGESEPDWKTAFAEMQKEIADLKSGNVASTRLTKLNEKLAGVPDDAKAKFLKQYGRMTFKDDADFEEYLTDTTTEAQSLIQKKATDDLGQQHRPFTPATTTAAATAGDQIKAWAAQNKAAATSASAAQ</sequence>
<proteinExistence type="predicted"/>
<gene>
    <name evidence="2" type="ORF">J2I46_01760</name>
</gene>
<keyword evidence="3" id="KW-1185">Reference proteome</keyword>
<protein>
    <submittedName>
        <fullName evidence="2">Uncharacterized protein</fullName>
    </submittedName>
</protein>
<evidence type="ECO:0000313" key="3">
    <source>
        <dbReference type="Proteomes" id="UP000664628"/>
    </source>
</evidence>